<reference evidence="1 2" key="1">
    <citation type="submission" date="2022-05" db="EMBL/GenBank/DDBJ databases">
        <authorList>
            <person name="Park J.-S."/>
        </authorList>
    </citation>
    <scope>NUCLEOTIDE SEQUENCE [LARGE SCALE GENOMIC DNA]</scope>
    <source>
        <strain evidence="1 2">2012CJ35-5</strain>
    </source>
</reference>
<sequence length="59" mass="6705">MVTFFSLLFVLLAINAILLIFSVNGAKDTFRKPVQKISETAIKKIFPRELSESEYKKAV</sequence>
<dbReference type="RefSeq" id="WP_249655859.1">
    <property type="nucleotide sequence ID" value="NZ_JAMFMA010000001.1"/>
</dbReference>
<name>A0ABT0PMR3_9FLAO</name>
<accession>A0ABT0PMR3</accession>
<dbReference type="EMBL" id="JAMFMA010000001">
    <property type="protein sequence ID" value="MCL6272674.1"/>
    <property type="molecule type" value="Genomic_DNA"/>
</dbReference>
<keyword evidence="2" id="KW-1185">Reference proteome</keyword>
<protein>
    <submittedName>
        <fullName evidence="1">Uncharacterized protein</fullName>
    </submittedName>
</protein>
<gene>
    <name evidence="1" type="ORF">M3P19_01575</name>
</gene>
<evidence type="ECO:0000313" key="1">
    <source>
        <dbReference type="EMBL" id="MCL6272674.1"/>
    </source>
</evidence>
<organism evidence="1 2">
    <name type="scientific">Flagellimonas spongiicola</name>
    <dbReference type="NCBI Taxonomy" id="2942208"/>
    <lineage>
        <taxon>Bacteria</taxon>
        <taxon>Pseudomonadati</taxon>
        <taxon>Bacteroidota</taxon>
        <taxon>Flavobacteriia</taxon>
        <taxon>Flavobacteriales</taxon>
        <taxon>Flavobacteriaceae</taxon>
        <taxon>Flagellimonas</taxon>
    </lineage>
</organism>
<dbReference type="Proteomes" id="UP001203607">
    <property type="component" value="Unassembled WGS sequence"/>
</dbReference>
<evidence type="ECO:0000313" key="2">
    <source>
        <dbReference type="Proteomes" id="UP001203607"/>
    </source>
</evidence>
<comment type="caution">
    <text evidence="1">The sequence shown here is derived from an EMBL/GenBank/DDBJ whole genome shotgun (WGS) entry which is preliminary data.</text>
</comment>
<proteinExistence type="predicted"/>